<proteinExistence type="inferred from homology"/>
<dbReference type="InterPro" id="IPR027417">
    <property type="entry name" value="P-loop_NTPase"/>
</dbReference>
<keyword evidence="4 9" id="KW-0808">Transferase</keyword>
<dbReference type="PANTHER" id="PTHR23117:SF13">
    <property type="entry name" value="GUANYLATE KINASE"/>
    <property type="match status" value="1"/>
</dbReference>
<evidence type="ECO:0000256" key="5">
    <source>
        <dbReference type="ARBA" id="ARBA00022741"/>
    </source>
</evidence>
<feature type="binding site" evidence="9">
    <location>
        <begin position="11"/>
        <end position="18"/>
    </location>
    <ligand>
        <name>ATP</name>
        <dbReference type="ChEBI" id="CHEBI:30616"/>
    </ligand>
</feature>
<dbReference type="SMART" id="SM00072">
    <property type="entry name" value="GuKc"/>
    <property type="match status" value="1"/>
</dbReference>
<name>A0ABT8C2H5_9BACT</name>
<evidence type="ECO:0000256" key="3">
    <source>
        <dbReference type="ARBA" id="ARBA00016296"/>
    </source>
</evidence>
<reference evidence="12" key="1">
    <citation type="journal article" date="2019" name="Int. J. Syst. Evol. Microbiol.">
        <title>The Global Catalogue of Microorganisms (GCM) 10K type strain sequencing project: providing services to taxonomists for standard genome sequencing and annotation.</title>
        <authorList>
            <consortium name="The Broad Institute Genomics Platform"/>
            <consortium name="The Broad Institute Genome Sequencing Center for Infectious Disease"/>
            <person name="Wu L."/>
            <person name="Ma J."/>
        </authorList>
    </citation>
    <scope>NUCLEOTIDE SEQUENCE [LARGE SCALE GENOMIC DNA]</scope>
    <source>
        <strain evidence="12">CECT 7706</strain>
    </source>
</reference>
<dbReference type="PANTHER" id="PTHR23117">
    <property type="entry name" value="GUANYLATE KINASE-RELATED"/>
    <property type="match status" value="1"/>
</dbReference>
<dbReference type="NCBIfam" id="TIGR03263">
    <property type="entry name" value="guanyl_kin"/>
    <property type="match status" value="1"/>
</dbReference>
<evidence type="ECO:0000256" key="1">
    <source>
        <dbReference type="ARBA" id="ARBA00005790"/>
    </source>
</evidence>
<comment type="subcellular location">
    <subcellularLocation>
        <location evidence="9">Cytoplasm</location>
    </subcellularLocation>
</comment>
<dbReference type="Pfam" id="PF00625">
    <property type="entry name" value="Guanylate_kin"/>
    <property type="match status" value="1"/>
</dbReference>
<comment type="function">
    <text evidence="9">Essential for recycling GMP and indirectly, cGMP.</text>
</comment>
<protein>
    <recommendedName>
        <fullName evidence="3 9">Guanylate kinase</fullName>
        <ecNumber evidence="2 9">2.7.4.8</ecNumber>
    </recommendedName>
    <alternativeName>
        <fullName evidence="8 9">GMP kinase</fullName>
    </alternativeName>
</protein>
<dbReference type="GO" id="GO:0004385">
    <property type="term" value="F:GMP kinase activity"/>
    <property type="evidence" value="ECO:0007669"/>
    <property type="project" value="UniProtKB-EC"/>
</dbReference>
<keyword evidence="9" id="KW-0963">Cytoplasm</keyword>
<comment type="similarity">
    <text evidence="1 9">Belongs to the guanylate kinase family.</text>
</comment>
<feature type="domain" description="Guanylate kinase-like" evidence="10">
    <location>
        <begin position="4"/>
        <end position="185"/>
    </location>
</feature>
<dbReference type="PROSITE" id="PS50052">
    <property type="entry name" value="GUANYLATE_KINASE_2"/>
    <property type="match status" value="1"/>
</dbReference>
<dbReference type="EC" id="2.7.4.8" evidence="2 9"/>
<dbReference type="RefSeq" id="WP_163383833.1">
    <property type="nucleotide sequence ID" value="NZ_JAUFQS010000004.1"/>
</dbReference>
<dbReference type="Gene3D" id="3.30.63.10">
    <property type="entry name" value="Guanylate Kinase phosphate binding domain"/>
    <property type="match status" value="1"/>
</dbReference>
<keyword evidence="5 9" id="KW-0547">Nucleotide-binding</keyword>
<keyword evidence="7 9" id="KW-0067">ATP-binding</keyword>
<evidence type="ECO:0000259" key="10">
    <source>
        <dbReference type="PROSITE" id="PS50052"/>
    </source>
</evidence>
<evidence type="ECO:0000256" key="7">
    <source>
        <dbReference type="ARBA" id="ARBA00022840"/>
    </source>
</evidence>
<evidence type="ECO:0000256" key="9">
    <source>
        <dbReference type="HAMAP-Rule" id="MF_00328"/>
    </source>
</evidence>
<dbReference type="Proteomes" id="UP001236663">
    <property type="component" value="Unassembled WGS sequence"/>
</dbReference>
<evidence type="ECO:0000256" key="8">
    <source>
        <dbReference type="ARBA" id="ARBA00030128"/>
    </source>
</evidence>
<sequence length="193" mass="22290">MAQGKAIIFSAPSGSGKTTIVKHLLQQIPQLGFSISACTRDRRGRAEENGKDYYFLTPEEFREKIAQKAFIEWEEVYEGNFYGTLKEEIQRIWDDGKHVIFDVDVKGGLNLKKYFGKRALAVFVKVPSMEDLAERLRGRGTESEESLSRRIYKAKFEMGFEDRFDITLINEDLEVSFKEAEKLVREFIEDKAV</sequence>
<dbReference type="InterPro" id="IPR008145">
    <property type="entry name" value="GK/Ca_channel_bsu"/>
</dbReference>
<dbReference type="CDD" id="cd00071">
    <property type="entry name" value="GMPK"/>
    <property type="match status" value="1"/>
</dbReference>
<dbReference type="Gene3D" id="3.40.50.300">
    <property type="entry name" value="P-loop containing nucleotide triphosphate hydrolases"/>
    <property type="match status" value="1"/>
</dbReference>
<accession>A0ABT8C2H5</accession>
<dbReference type="InterPro" id="IPR017665">
    <property type="entry name" value="Guanylate_kinase"/>
</dbReference>
<evidence type="ECO:0000256" key="2">
    <source>
        <dbReference type="ARBA" id="ARBA00012961"/>
    </source>
</evidence>
<organism evidence="11 12">
    <name type="scientific">Cyclobacterium jeungdonense</name>
    <dbReference type="NCBI Taxonomy" id="708087"/>
    <lineage>
        <taxon>Bacteria</taxon>
        <taxon>Pseudomonadati</taxon>
        <taxon>Bacteroidota</taxon>
        <taxon>Cytophagia</taxon>
        <taxon>Cytophagales</taxon>
        <taxon>Cyclobacteriaceae</taxon>
        <taxon>Cyclobacterium</taxon>
    </lineage>
</organism>
<evidence type="ECO:0000256" key="6">
    <source>
        <dbReference type="ARBA" id="ARBA00022777"/>
    </source>
</evidence>
<dbReference type="HAMAP" id="MF_00328">
    <property type="entry name" value="Guanylate_kinase"/>
    <property type="match status" value="1"/>
</dbReference>
<keyword evidence="6 9" id="KW-0418">Kinase</keyword>
<gene>
    <name evidence="9 11" type="primary">gmk</name>
    <name evidence="11" type="ORF">QWZ15_03770</name>
</gene>
<keyword evidence="12" id="KW-1185">Reference proteome</keyword>
<evidence type="ECO:0000313" key="12">
    <source>
        <dbReference type="Proteomes" id="UP001236663"/>
    </source>
</evidence>
<dbReference type="InterPro" id="IPR008144">
    <property type="entry name" value="Guanylate_kin-like_dom"/>
</dbReference>
<comment type="caution">
    <text evidence="11">The sequence shown here is derived from an EMBL/GenBank/DDBJ whole genome shotgun (WGS) entry which is preliminary data.</text>
</comment>
<evidence type="ECO:0000256" key="4">
    <source>
        <dbReference type="ARBA" id="ARBA00022679"/>
    </source>
</evidence>
<dbReference type="SUPFAM" id="SSF52540">
    <property type="entry name" value="P-loop containing nucleoside triphosphate hydrolases"/>
    <property type="match status" value="1"/>
</dbReference>
<comment type="catalytic activity">
    <reaction evidence="9">
        <text>GMP + ATP = GDP + ADP</text>
        <dbReference type="Rhea" id="RHEA:20780"/>
        <dbReference type="ChEBI" id="CHEBI:30616"/>
        <dbReference type="ChEBI" id="CHEBI:58115"/>
        <dbReference type="ChEBI" id="CHEBI:58189"/>
        <dbReference type="ChEBI" id="CHEBI:456216"/>
        <dbReference type="EC" id="2.7.4.8"/>
    </reaction>
</comment>
<dbReference type="EMBL" id="JAUFQS010000004">
    <property type="protein sequence ID" value="MDN3686936.1"/>
    <property type="molecule type" value="Genomic_DNA"/>
</dbReference>
<evidence type="ECO:0000313" key="11">
    <source>
        <dbReference type="EMBL" id="MDN3686936.1"/>
    </source>
</evidence>